<dbReference type="Gramene" id="arahy.Tifrunner.gnm2.ann2.Ah16g461900.1">
    <property type="protein sequence ID" value="arahy.Tifrunner.gnm2.ann2.Ah16g461900.1-CDS"/>
    <property type="gene ID" value="arahy.Tifrunner.gnm2.ann2.Ah16g461900"/>
</dbReference>
<dbReference type="InterPro" id="IPR046336">
    <property type="entry name" value="Lon_prtase_N_sf"/>
</dbReference>
<dbReference type="SMR" id="A0A444YUA3"/>
<dbReference type="InterPro" id="IPR015947">
    <property type="entry name" value="PUA-like_sf"/>
</dbReference>
<dbReference type="GO" id="GO:0016567">
    <property type="term" value="P:protein ubiquitination"/>
    <property type="evidence" value="ECO:0007669"/>
    <property type="project" value="UniProtKB-UniPathway"/>
</dbReference>
<feature type="domain" description="CULT" evidence="8">
    <location>
        <begin position="446"/>
        <end position="553"/>
    </location>
</feature>
<dbReference type="PANTHER" id="PTHR14255">
    <property type="entry name" value="CEREBLON"/>
    <property type="match status" value="1"/>
</dbReference>
<feature type="domain" description="Lon N-terminal" evidence="7">
    <location>
        <begin position="94"/>
        <end position="447"/>
    </location>
</feature>
<dbReference type="Gene3D" id="2.30.130.40">
    <property type="entry name" value="LON domain-like"/>
    <property type="match status" value="1"/>
</dbReference>
<evidence type="ECO:0000256" key="4">
    <source>
        <dbReference type="ARBA" id="ARBA00030079"/>
    </source>
</evidence>
<dbReference type="CDD" id="cd15777">
    <property type="entry name" value="CRBN_C_like"/>
    <property type="match status" value="1"/>
</dbReference>
<name>A0A444YUA3_ARAHY</name>
<evidence type="ECO:0000259" key="8">
    <source>
        <dbReference type="PROSITE" id="PS51788"/>
    </source>
</evidence>
<evidence type="ECO:0000313" key="9">
    <source>
        <dbReference type="EMBL" id="RYR05503.1"/>
    </source>
</evidence>
<evidence type="ECO:0000256" key="1">
    <source>
        <dbReference type="ARBA" id="ARBA00005293"/>
    </source>
</evidence>
<dbReference type="EMBL" id="SDMP01000016">
    <property type="protein sequence ID" value="RYR05503.1"/>
    <property type="molecule type" value="Genomic_DNA"/>
</dbReference>
<gene>
    <name evidence="9" type="ORF">Ahy_B06g085363</name>
</gene>
<comment type="function">
    <text evidence="5">Substrate recognition component of a DCX (DDB1-CUL4-X-box) E3 protein ligase complex that mediates the ubiquitination and subsequent proteasomal degradation of target proteins. Has an essential role in mediating growth by negatively regulating insulin signaling. It also has a role in maintaining presynaptic function in the neuromuscular junction synapses of third-instar larvae.</text>
</comment>
<evidence type="ECO:0000256" key="6">
    <source>
        <dbReference type="ARBA" id="ARBA00046796"/>
    </source>
</evidence>
<evidence type="ECO:0000256" key="5">
    <source>
        <dbReference type="ARBA" id="ARBA00046075"/>
    </source>
</evidence>
<dbReference type="UniPathway" id="UPA00143"/>
<dbReference type="PANTHER" id="PTHR14255:SF4">
    <property type="entry name" value="PROTEIN CEREBLON"/>
    <property type="match status" value="1"/>
</dbReference>
<dbReference type="SMART" id="SM00464">
    <property type="entry name" value="LON"/>
    <property type="match status" value="1"/>
</dbReference>
<dbReference type="OrthoDB" id="267517at2759"/>
<protein>
    <recommendedName>
        <fullName evidence="3">Protein cereblon</fullName>
    </recommendedName>
    <alternativeName>
        <fullName evidence="4">Protein ohgata</fullName>
    </alternativeName>
</protein>
<dbReference type="PROSITE" id="PS51788">
    <property type="entry name" value="CULT"/>
    <property type="match status" value="1"/>
</dbReference>
<dbReference type="STRING" id="3818.A0A444YUA3"/>
<evidence type="ECO:0000313" key="10">
    <source>
        <dbReference type="Proteomes" id="UP000289738"/>
    </source>
</evidence>
<dbReference type="Proteomes" id="UP000289738">
    <property type="component" value="Chromosome B06"/>
</dbReference>
<dbReference type="GO" id="GO:0031464">
    <property type="term" value="C:Cul4A-RING E3 ubiquitin ligase complex"/>
    <property type="evidence" value="ECO:0007669"/>
    <property type="project" value="TreeGrafter"/>
</dbReference>
<organism evidence="9 10">
    <name type="scientific">Arachis hypogaea</name>
    <name type="common">Peanut</name>
    <dbReference type="NCBI Taxonomy" id="3818"/>
    <lineage>
        <taxon>Eukaryota</taxon>
        <taxon>Viridiplantae</taxon>
        <taxon>Streptophyta</taxon>
        <taxon>Embryophyta</taxon>
        <taxon>Tracheophyta</taxon>
        <taxon>Spermatophyta</taxon>
        <taxon>Magnoliopsida</taxon>
        <taxon>eudicotyledons</taxon>
        <taxon>Gunneridae</taxon>
        <taxon>Pentapetalae</taxon>
        <taxon>rosids</taxon>
        <taxon>fabids</taxon>
        <taxon>Fabales</taxon>
        <taxon>Fabaceae</taxon>
        <taxon>Papilionoideae</taxon>
        <taxon>50 kb inversion clade</taxon>
        <taxon>dalbergioids sensu lato</taxon>
        <taxon>Dalbergieae</taxon>
        <taxon>Pterocarpus clade</taxon>
        <taxon>Arachis</taxon>
    </lineage>
</organism>
<proteinExistence type="inferred from homology"/>
<evidence type="ECO:0000256" key="3">
    <source>
        <dbReference type="ARBA" id="ARBA00014394"/>
    </source>
</evidence>
<keyword evidence="10" id="KW-1185">Reference proteome</keyword>
<dbReference type="PROSITE" id="PS51787">
    <property type="entry name" value="LON_N"/>
    <property type="match status" value="1"/>
</dbReference>
<sequence>MDEEERRILLDRERYQIEQIRQLDLEELQIEEVDDILESSDEDTDPTGRGFGGATFDGEFTYNTCVVSLHSYLGEVEDARHRTAFYDGGAVLNTPLFCLEGVVLFPGATLPLRVTEANLVAAIGRALRQVDVPYTIGVIRVHRDTANYRMKAASVGTTAEIRQYGRLEDGSLNLVTRGQQRFHLKRHWIDAEGVPNGEIQIIEEDMPSRMPRDAFGKLAPLSNIPHSCVVSRFLPSKYSHLGVCGSKVGVNDSETNSEDSFESELSPMDRRMHHSIIGSGYDHDLMDESASSGDDKFLYESDQEIRSNQNDSDSLRLLLSNYGKDAEIQDSRIGHCSTSGKQSSIREQLRCRKTIDVCSSHKMSRAFWPHWVYRMFDSYWLAQRASDMWKQIVGAPSVDGLVKTPDVLSFYIASKIPVSESTRQELLDIDGIPYRLRREIELLESIDLVRCKICQALIAKRSDMLVMSSEGPLGAYVNSNGFVHEIMTLSKSKGLALMGPPVTEYSWFPGYAWTIANCGTCEIHMGWLFTATNRKLKPRSFWGIRSCQVAEEMR</sequence>
<dbReference type="InterPro" id="IPR003111">
    <property type="entry name" value="Lon_prtase_N"/>
</dbReference>
<comment type="similarity">
    <text evidence="1">Belongs to the CRBN family.</text>
</comment>
<dbReference type="AlphaFoldDB" id="A0A444YUA3"/>
<dbReference type="SUPFAM" id="SSF88697">
    <property type="entry name" value="PUA domain-like"/>
    <property type="match status" value="1"/>
</dbReference>
<comment type="subunit">
    <text evidence="6">Likely a component of a DCX (DDB1-CUL4-X-box) protein ligase complex. May interact with pic/DDB1.</text>
</comment>
<dbReference type="FunFam" id="2.170.150.20:FF:000005">
    <property type="entry name" value="Blast:Protein cereblon homolog"/>
    <property type="match status" value="1"/>
</dbReference>
<dbReference type="InterPro" id="IPR034750">
    <property type="entry name" value="CULT"/>
</dbReference>
<dbReference type="Gene3D" id="2.170.150.20">
    <property type="entry name" value="Peptide methionine sulfoxide reductase"/>
    <property type="match status" value="1"/>
</dbReference>
<dbReference type="FunFam" id="1.20.58.1480:FF:000007">
    <property type="entry name" value="Lon protease homolog"/>
    <property type="match status" value="1"/>
</dbReference>
<dbReference type="Gene3D" id="1.20.58.1480">
    <property type="match status" value="1"/>
</dbReference>
<comment type="caution">
    <text evidence="9">The sequence shown here is derived from an EMBL/GenBank/DDBJ whole genome shotgun (WGS) entry which is preliminary data.</text>
</comment>
<evidence type="ECO:0000259" key="7">
    <source>
        <dbReference type="PROSITE" id="PS51787"/>
    </source>
</evidence>
<evidence type="ECO:0000256" key="2">
    <source>
        <dbReference type="ARBA" id="ARBA00009142"/>
    </source>
</evidence>
<comment type="similarity">
    <text evidence="2">Belongs to the 4-toluene sulfonate uptake permease (TSUP) (TC 2.A.102) family.</text>
</comment>
<dbReference type="Pfam" id="PF02190">
    <property type="entry name" value="LON_substr_bdg"/>
    <property type="match status" value="1"/>
</dbReference>
<accession>A0A444YUA3</accession>
<reference evidence="9 10" key="1">
    <citation type="submission" date="2019-01" db="EMBL/GenBank/DDBJ databases">
        <title>Sequencing of cultivated peanut Arachis hypogaea provides insights into genome evolution and oil improvement.</title>
        <authorList>
            <person name="Chen X."/>
        </authorList>
    </citation>
    <scope>NUCLEOTIDE SEQUENCE [LARGE SCALE GENOMIC DNA]</scope>
    <source>
        <strain evidence="10">cv. Fuhuasheng</strain>
        <tissue evidence="9">Leaves</tissue>
    </source>
</reference>